<keyword evidence="8" id="KW-0963">Cytoplasm</keyword>
<dbReference type="Gene3D" id="1.10.240.10">
    <property type="entry name" value="Tyrosyl-Transfer RNA Synthetase"/>
    <property type="match status" value="1"/>
</dbReference>
<feature type="binding site" evidence="8">
    <location>
        <begin position="151"/>
        <end position="153"/>
    </location>
    <ligand>
        <name>ATP</name>
        <dbReference type="ChEBI" id="CHEBI:30616"/>
    </ligand>
</feature>
<dbReference type="PRINTS" id="PR01039">
    <property type="entry name" value="TRNASYNTHTRP"/>
</dbReference>
<proteinExistence type="inferred from homology"/>
<evidence type="ECO:0000256" key="9">
    <source>
        <dbReference type="RuleBase" id="RU363036"/>
    </source>
</evidence>
<reference evidence="10 11" key="2">
    <citation type="journal article" date="2011" name="Stand. Genomic Sci.">
        <title>Complete genome sequence of Oceanithermus profundus type strain (506).</title>
        <authorList>
            <person name="Pati A."/>
            <person name="Zhang X."/>
            <person name="Lapidus A."/>
            <person name="Nolan M."/>
            <person name="Lucas S."/>
            <person name="Del Rio T.G."/>
            <person name="Tice H."/>
            <person name="Cheng J.F."/>
            <person name="Tapia R."/>
            <person name="Han C."/>
            <person name="Goodwin L."/>
            <person name="Pitluck S."/>
            <person name="Liolios K."/>
            <person name="Pagani I."/>
            <person name="Ivanova N."/>
            <person name="Mavromatis K."/>
            <person name="Chen A."/>
            <person name="Palaniappan K."/>
            <person name="Hauser L."/>
            <person name="Jeffries C.D."/>
            <person name="Brambilla E.M."/>
            <person name="Rohl A."/>
            <person name="Mwirichia R."/>
            <person name="Rohde M."/>
            <person name="Tindall B.J."/>
            <person name="Sikorski J."/>
            <person name="Wirth R."/>
            <person name="Goker M."/>
            <person name="Woyke T."/>
            <person name="Detter J.C."/>
            <person name="Bristow J."/>
            <person name="Eisen J.A."/>
            <person name="Markowitz V."/>
            <person name="Hugenholtz P."/>
            <person name="Kyrpides N.C."/>
            <person name="Klenk H.P."/>
            <person name="Land M."/>
        </authorList>
    </citation>
    <scope>NUCLEOTIDE SEQUENCE [LARGE SCALE GENOMIC DNA]</scope>
    <source>
        <strain evidence="11">DSM 14977 / NBRC 100410 / VKM B-2274 / 506</strain>
    </source>
</reference>
<sequence length="334" mass="37252">MRAMKRVLSGIQPTGAIHIGNYLGAIKQWVEIGERLGKDALFCIVDYHALTNPDAYDPERLPQRTFEAALANMAAGLDPEKITLFVQSHVPEHTELSWIFTTQTPVGDLTRMTQYKDKSAKLKSVPAGLLMYPVLQAADILIYKADTVPVGEDQLQHLELTREIARRFNHAFGDTFPEPKALLNPKAPRVPGIDGAAKMSKSVGNTIELLEEPKSIWEKLRAAPTDPARVRRNDPGDPSRCLIFKYHTYFSPPEVQEAVAEGCRTAGIGCVDCKKLLFDRMMEVLGPIQERAAELRQNPEVVEAALEDGARRARAIAQETMHEVRVKIGLYKPY</sequence>
<dbReference type="PANTHER" id="PTHR43766:SF1">
    <property type="entry name" value="TRYPTOPHAN--TRNA LIGASE, MITOCHONDRIAL"/>
    <property type="match status" value="1"/>
</dbReference>
<evidence type="ECO:0000256" key="2">
    <source>
        <dbReference type="ARBA" id="ARBA00022598"/>
    </source>
</evidence>
<keyword evidence="4 8" id="KW-0067">ATP-binding</keyword>
<comment type="subunit">
    <text evidence="8">Homodimer.</text>
</comment>
<dbReference type="InterPro" id="IPR001412">
    <property type="entry name" value="aa-tRNA-synth_I_CS"/>
</dbReference>
<evidence type="ECO:0000256" key="3">
    <source>
        <dbReference type="ARBA" id="ARBA00022741"/>
    </source>
</evidence>
<name>E4U4F5_OCEP5</name>
<keyword evidence="6 8" id="KW-0030">Aminoacyl-tRNA synthetase</keyword>
<dbReference type="InterPro" id="IPR014729">
    <property type="entry name" value="Rossmann-like_a/b/a_fold"/>
</dbReference>
<dbReference type="Proteomes" id="UP000008722">
    <property type="component" value="Chromosome"/>
</dbReference>
<dbReference type="GO" id="GO:0004830">
    <property type="term" value="F:tryptophan-tRNA ligase activity"/>
    <property type="evidence" value="ECO:0007669"/>
    <property type="project" value="UniProtKB-UniRule"/>
</dbReference>
<dbReference type="HOGENOM" id="CLU_029244_1_1_0"/>
<dbReference type="AlphaFoldDB" id="E4U4F5"/>
<dbReference type="KEGG" id="opr:Ocepr_0901"/>
<comment type="subcellular location">
    <subcellularLocation>
        <location evidence="8">Cytoplasm</location>
    </subcellularLocation>
</comment>
<dbReference type="NCBIfam" id="TIGR00233">
    <property type="entry name" value="trpS"/>
    <property type="match status" value="1"/>
</dbReference>
<feature type="short sequence motif" description="'HIGH' region" evidence="8">
    <location>
        <begin position="13"/>
        <end position="21"/>
    </location>
</feature>
<evidence type="ECO:0000256" key="5">
    <source>
        <dbReference type="ARBA" id="ARBA00022917"/>
    </source>
</evidence>
<dbReference type="InterPro" id="IPR050203">
    <property type="entry name" value="Trp-tRNA_synthetase"/>
</dbReference>
<keyword evidence="2 8" id="KW-0436">Ligase</keyword>
<dbReference type="EMBL" id="CP002361">
    <property type="protein sequence ID" value="ADR36358.1"/>
    <property type="molecule type" value="Genomic_DNA"/>
</dbReference>
<evidence type="ECO:0000256" key="8">
    <source>
        <dbReference type="HAMAP-Rule" id="MF_00140"/>
    </source>
</evidence>
<dbReference type="GO" id="GO:0006436">
    <property type="term" value="P:tryptophanyl-tRNA aminoacylation"/>
    <property type="evidence" value="ECO:0007669"/>
    <property type="project" value="UniProtKB-UniRule"/>
</dbReference>
<keyword evidence="11" id="KW-1185">Reference proteome</keyword>
<feature type="short sequence motif" description="'KMSKS' region" evidence="8">
    <location>
        <begin position="198"/>
        <end position="202"/>
    </location>
</feature>
<dbReference type="SUPFAM" id="SSF52374">
    <property type="entry name" value="Nucleotidylyl transferase"/>
    <property type="match status" value="1"/>
</dbReference>
<gene>
    <name evidence="8" type="primary">trpS</name>
    <name evidence="10" type="ordered locus">Ocepr_0901</name>
</gene>
<dbReference type="EC" id="6.1.1.2" evidence="8"/>
<feature type="binding site" evidence="8">
    <location>
        <position position="190"/>
    </location>
    <ligand>
        <name>ATP</name>
        <dbReference type="ChEBI" id="CHEBI:30616"/>
    </ligand>
</feature>
<dbReference type="InterPro" id="IPR002305">
    <property type="entry name" value="aa-tRNA-synth_Ic"/>
</dbReference>
<dbReference type="eggNOG" id="COG0180">
    <property type="taxonomic scope" value="Bacteria"/>
</dbReference>
<dbReference type="HAMAP" id="MF_00140_B">
    <property type="entry name" value="Trp_tRNA_synth_B"/>
    <property type="match status" value="1"/>
</dbReference>
<comment type="similarity">
    <text evidence="1 8 9">Belongs to the class-I aminoacyl-tRNA synthetase family.</text>
</comment>
<dbReference type="FunFam" id="1.10.240.10:FF:000005">
    <property type="entry name" value="Tryptophan--tRNA ligase"/>
    <property type="match status" value="1"/>
</dbReference>
<keyword evidence="3 8" id="KW-0547">Nucleotide-binding</keyword>
<feature type="binding site" evidence="8">
    <location>
        <begin position="20"/>
        <end position="21"/>
    </location>
    <ligand>
        <name>ATP</name>
        <dbReference type="ChEBI" id="CHEBI:30616"/>
    </ligand>
</feature>
<evidence type="ECO:0000256" key="7">
    <source>
        <dbReference type="ARBA" id="ARBA00049929"/>
    </source>
</evidence>
<evidence type="ECO:0000256" key="4">
    <source>
        <dbReference type="ARBA" id="ARBA00022840"/>
    </source>
</evidence>
<dbReference type="GO" id="GO:0005524">
    <property type="term" value="F:ATP binding"/>
    <property type="evidence" value="ECO:0007669"/>
    <property type="project" value="UniProtKB-UniRule"/>
</dbReference>
<keyword evidence="5 8" id="KW-0648">Protein biosynthesis</keyword>
<dbReference type="PANTHER" id="PTHR43766">
    <property type="entry name" value="TRYPTOPHAN--TRNA LIGASE, MITOCHONDRIAL"/>
    <property type="match status" value="1"/>
</dbReference>
<dbReference type="CDD" id="cd00806">
    <property type="entry name" value="TrpRS_core"/>
    <property type="match status" value="1"/>
</dbReference>
<dbReference type="Gene3D" id="3.40.50.620">
    <property type="entry name" value="HUPs"/>
    <property type="match status" value="1"/>
</dbReference>
<accession>E4U4F5</accession>
<dbReference type="Pfam" id="PF00579">
    <property type="entry name" value="tRNA-synt_1b"/>
    <property type="match status" value="1"/>
</dbReference>
<evidence type="ECO:0000256" key="6">
    <source>
        <dbReference type="ARBA" id="ARBA00023146"/>
    </source>
</evidence>
<feature type="binding site" evidence="8">
    <location>
        <begin position="198"/>
        <end position="202"/>
    </location>
    <ligand>
        <name>ATP</name>
        <dbReference type="ChEBI" id="CHEBI:30616"/>
    </ligand>
</feature>
<reference evidence="11" key="1">
    <citation type="submission" date="2010-11" db="EMBL/GenBank/DDBJ databases">
        <title>The complete sequence of chromosome of Oceanithermus profundus DSM 14977.</title>
        <authorList>
            <consortium name="US DOE Joint Genome Institute (JGI-PGF)"/>
            <person name="Lucas S."/>
            <person name="Copeland A."/>
            <person name="Lapidus A."/>
            <person name="Bruce D."/>
            <person name="Goodwin L."/>
            <person name="Pitluck S."/>
            <person name="Kyrpides N."/>
            <person name="Mavromatis K."/>
            <person name="Pagani I."/>
            <person name="Ivanova N."/>
            <person name="Zhang X."/>
            <person name="Brettin T."/>
            <person name="Detter J.C."/>
            <person name="Tapia R."/>
            <person name="Han C."/>
            <person name="Land M."/>
            <person name="Hauser L."/>
            <person name="Markowitz V."/>
            <person name="Cheng J.-F."/>
            <person name="Hugenholtz P."/>
            <person name="Woyke T."/>
            <person name="Wu D."/>
            <person name="Tindall B."/>
            <person name="Faehnrich R."/>
            <person name="Brambilla E."/>
            <person name="Klenk H.-P."/>
            <person name="Eisen J.A."/>
        </authorList>
    </citation>
    <scope>NUCLEOTIDE SEQUENCE [LARGE SCALE GENOMIC DNA]</scope>
    <source>
        <strain evidence="11">DSM 14977 / NBRC 100410 / VKM B-2274 / 506</strain>
    </source>
</reference>
<feature type="binding site" evidence="8">
    <location>
        <position position="139"/>
    </location>
    <ligand>
        <name>L-tryptophan</name>
        <dbReference type="ChEBI" id="CHEBI:57912"/>
    </ligand>
</feature>
<dbReference type="InterPro" id="IPR002306">
    <property type="entry name" value="Trp-tRNA-ligase"/>
</dbReference>
<dbReference type="InterPro" id="IPR024109">
    <property type="entry name" value="Trp-tRNA-ligase_bac-type"/>
</dbReference>
<comment type="catalytic activity">
    <reaction evidence="7 8">
        <text>tRNA(Trp) + L-tryptophan + ATP = L-tryptophyl-tRNA(Trp) + AMP + diphosphate + H(+)</text>
        <dbReference type="Rhea" id="RHEA:24080"/>
        <dbReference type="Rhea" id="RHEA-COMP:9671"/>
        <dbReference type="Rhea" id="RHEA-COMP:9705"/>
        <dbReference type="ChEBI" id="CHEBI:15378"/>
        <dbReference type="ChEBI" id="CHEBI:30616"/>
        <dbReference type="ChEBI" id="CHEBI:33019"/>
        <dbReference type="ChEBI" id="CHEBI:57912"/>
        <dbReference type="ChEBI" id="CHEBI:78442"/>
        <dbReference type="ChEBI" id="CHEBI:78535"/>
        <dbReference type="ChEBI" id="CHEBI:456215"/>
        <dbReference type="EC" id="6.1.1.2"/>
    </reaction>
</comment>
<feature type="binding site" evidence="8">
    <location>
        <begin position="12"/>
        <end position="14"/>
    </location>
    <ligand>
        <name>ATP</name>
        <dbReference type="ChEBI" id="CHEBI:30616"/>
    </ligand>
</feature>
<comment type="function">
    <text evidence="8">Catalyzes the attachment of tryptophan to tRNA(Trp).</text>
</comment>
<evidence type="ECO:0000313" key="11">
    <source>
        <dbReference type="Proteomes" id="UP000008722"/>
    </source>
</evidence>
<dbReference type="STRING" id="670487.Ocepr_0901"/>
<organism evidence="10 11">
    <name type="scientific">Oceanithermus profundus (strain DSM 14977 / NBRC 100410 / VKM B-2274 / 506)</name>
    <dbReference type="NCBI Taxonomy" id="670487"/>
    <lineage>
        <taxon>Bacteria</taxon>
        <taxon>Thermotogati</taxon>
        <taxon>Deinococcota</taxon>
        <taxon>Deinococci</taxon>
        <taxon>Thermales</taxon>
        <taxon>Thermaceae</taxon>
        <taxon>Oceanithermus</taxon>
    </lineage>
</organism>
<evidence type="ECO:0000313" key="10">
    <source>
        <dbReference type="EMBL" id="ADR36358.1"/>
    </source>
</evidence>
<evidence type="ECO:0000256" key="1">
    <source>
        <dbReference type="ARBA" id="ARBA00005594"/>
    </source>
</evidence>
<protein>
    <recommendedName>
        <fullName evidence="8">Tryptophan--tRNA ligase</fullName>
        <ecNumber evidence="8">6.1.1.2</ecNumber>
    </recommendedName>
    <alternativeName>
        <fullName evidence="8">Tryptophanyl-tRNA synthetase</fullName>
        <shortName evidence="8">TrpRS</shortName>
    </alternativeName>
</protein>
<dbReference type="PROSITE" id="PS00178">
    <property type="entry name" value="AA_TRNA_LIGASE_I"/>
    <property type="match status" value="1"/>
</dbReference>
<dbReference type="GO" id="GO:0005829">
    <property type="term" value="C:cytosol"/>
    <property type="evidence" value="ECO:0007669"/>
    <property type="project" value="TreeGrafter"/>
</dbReference>